<dbReference type="HOGENOM" id="CLU_1097124_0_0_9"/>
<proteinExistence type="predicted"/>
<dbReference type="Proteomes" id="UP000013523">
    <property type="component" value="Chromosome"/>
</dbReference>
<dbReference type="EMBL" id="CP003261">
    <property type="protein sequence ID" value="AGK95821.1"/>
    <property type="molecule type" value="Genomic_DNA"/>
</dbReference>
<feature type="region of interest" description="Disordered" evidence="1">
    <location>
        <begin position="33"/>
        <end position="107"/>
    </location>
</feature>
<dbReference type="KEGG" id="cpas:Clopa_0792"/>
<gene>
    <name evidence="2" type="ORF">Clopa_0792</name>
</gene>
<evidence type="ECO:0000256" key="1">
    <source>
        <dbReference type="SAM" id="MobiDB-lite"/>
    </source>
</evidence>
<dbReference type="PATRIC" id="fig|86416.3.peg.782"/>
<dbReference type="eggNOG" id="ENOG50338IJ">
    <property type="taxonomic scope" value="Bacteria"/>
</dbReference>
<evidence type="ECO:0000313" key="3">
    <source>
        <dbReference type="Proteomes" id="UP000013523"/>
    </source>
</evidence>
<keyword evidence="3" id="KW-1185">Reference proteome</keyword>
<name>R4K228_CLOPA</name>
<evidence type="ECO:0000313" key="2">
    <source>
        <dbReference type="EMBL" id="AGK95821.1"/>
    </source>
</evidence>
<dbReference type="AlphaFoldDB" id="R4K228"/>
<dbReference type="RefSeq" id="WP_015614145.1">
    <property type="nucleotide sequence ID" value="NC_021182.1"/>
</dbReference>
<reference evidence="2 3" key="1">
    <citation type="submission" date="2012-01" db="EMBL/GenBank/DDBJ databases">
        <title>Complete sequence of chromosome of Clostridium pasteurianum BC1.</title>
        <authorList>
            <consortium name="US DOE Joint Genome Institute"/>
            <person name="Lucas S."/>
            <person name="Han J."/>
            <person name="Lapidus A."/>
            <person name="Cheng J.-F."/>
            <person name="Goodwin L."/>
            <person name="Pitluck S."/>
            <person name="Peters L."/>
            <person name="Mikhailova N."/>
            <person name="Teshima H."/>
            <person name="Detter J.C."/>
            <person name="Han C."/>
            <person name="Tapia R."/>
            <person name="Land M."/>
            <person name="Hauser L."/>
            <person name="Kyrpides N."/>
            <person name="Ivanova N."/>
            <person name="Pagani I."/>
            <person name="Dunn J."/>
            <person name="Taghavi S."/>
            <person name="Francis A."/>
            <person name="van der Lelie D."/>
            <person name="Woyke T."/>
        </authorList>
    </citation>
    <scope>NUCLEOTIDE SEQUENCE [LARGE SCALE GENOMIC DNA]</scope>
    <source>
        <strain evidence="2 3">BC1</strain>
    </source>
</reference>
<protein>
    <submittedName>
        <fullName evidence="2">Uncharacterized protein</fullName>
    </submittedName>
</protein>
<sequence length="235" mass="25039">MKKNFLIGVIIAAVILAAGSIAYIHGKNSSLAASQNNTNSTTNNSSVLENNTNNSSSASNNSSTGTGTSNSSSINNSNSTNSNSSNVNNGAASSNNSSSANMNSANSTNNNANVKGYEAYFGQWKITKSVGTVPIYAMSEDDIKSYIGKTITISKNQFADTNGSVQSPRYEVKTVSGSEFFDESKTKLSAIEVNGDSIRELTIYNPEGKAYNMIYLLDNNTIIYLWDGVFFQGEK</sequence>
<accession>R4K228</accession>
<organism evidence="2 3">
    <name type="scientific">Clostridium pasteurianum BC1</name>
    <dbReference type="NCBI Taxonomy" id="86416"/>
    <lineage>
        <taxon>Bacteria</taxon>
        <taxon>Bacillati</taxon>
        <taxon>Bacillota</taxon>
        <taxon>Clostridia</taxon>
        <taxon>Eubacteriales</taxon>
        <taxon>Clostridiaceae</taxon>
        <taxon>Clostridium</taxon>
    </lineage>
</organism>
<dbReference type="OrthoDB" id="2641611at2"/>